<dbReference type="PANTHER" id="PTHR34853">
    <property type="match status" value="1"/>
</dbReference>
<dbReference type="InterPro" id="IPR005152">
    <property type="entry name" value="Lipase_secreted"/>
</dbReference>
<organism evidence="1 2">
    <name type="scientific">Ohtaekwangia koreensis</name>
    <dbReference type="NCBI Taxonomy" id="688867"/>
    <lineage>
        <taxon>Bacteria</taxon>
        <taxon>Pseudomonadati</taxon>
        <taxon>Bacteroidota</taxon>
        <taxon>Cytophagia</taxon>
        <taxon>Cytophagales</taxon>
        <taxon>Fulvivirgaceae</taxon>
        <taxon>Ohtaekwangia</taxon>
    </lineage>
</organism>
<dbReference type="PIRSF" id="PIRSF029171">
    <property type="entry name" value="Esterase_LipA"/>
    <property type="match status" value="1"/>
</dbReference>
<dbReference type="OrthoDB" id="9798122at2"/>
<sequence>MLRSNYLALMTAGFMLGCGDESVSNHTPAVAETHLVSVKQVSDIPLEMLKTFAQLAGQEQFTPLVKYSVKTYTLVYETEYNGKSIKASGSIYVPQGLTQKAPLISLQHGTTFLKSEAPSVSSSPTGMEYFASAGYIAIMPDFIGYGESAAIFHPYYDQALAAGTVIDMIKSSREFLEKENIAFNDQLFLAGYSEGGFVTLAAAKEIENNAAHNMKVTAVAAGAGGYDLTHMLNSITTSTSYTYPGYLAFVLMAYNNTYQWNKPLEYFFQDKYARALATYMNGNYGGSFINSKLTTHVPSLLNAEFYTRLKSPSGELDLKRALTENSIRGWNTKIPTRLYHGTKDEIIPYQNSEATLESFRAAGSTSVSLTAIPSGTHGSSFFPMLKEFVPWFETMRK</sequence>
<dbReference type="Gene3D" id="1.10.260.160">
    <property type="match status" value="1"/>
</dbReference>
<dbReference type="STRING" id="688867.SAMN05660236_5350"/>
<protein>
    <submittedName>
        <fullName evidence="1">Secretory lipase</fullName>
    </submittedName>
</protein>
<dbReference type="GO" id="GO:0016042">
    <property type="term" value="P:lipid catabolic process"/>
    <property type="evidence" value="ECO:0007669"/>
    <property type="project" value="InterPro"/>
</dbReference>
<dbReference type="Pfam" id="PF03583">
    <property type="entry name" value="LIP"/>
    <property type="match status" value="1"/>
</dbReference>
<name>A0A1T5MH26_9BACT</name>
<dbReference type="EMBL" id="FUZU01000004">
    <property type="protein sequence ID" value="SKC87179.1"/>
    <property type="molecule type" value="Genomic_DNA"/>
</dbReference>
<dbReference type="RefSeq" id="WP_079689828.1">
    <property type="nucleotide sequence ID" value="NZ_FUZU01000004.1"/>
</dbReference>
<evidence type="ECO:0000313" key="2">
    <source>
        <dbReference type="Proteomes" id="UP000190961"/>
    </source>
</evidence>
<accession>A0A1T5MH26</accession>
<reference evidence="1 2" key="1">
    <citation type="submission" date="2017-02" db="EMBL/GenBank/DDBJ databases">
        <authorList>
            <person name="Peterson S.W."/>
        </authorList>
    </citation>
    <scope>NUCLEOTIDE SEQUENCE [LARGE SCALE GENOMIC DNA]</scope>
    <source>
        <strain evidence="1 2">DSM 25262</strain>
    </source>
</reference>
<dbReference type="Proteomes" id="UP000190961">
    <property type="component" value="Unassembled WGS sequence"/>
</dbReference>
<dbReference type="Gene3D" id="3.40.50.1820">
    <property type="entry name" value="alpha/beta hydrolase"/>
    <property type="match status" value="1"/>
</dbReference>
<keyword evidence="2" id="KW-1185">Reference proteome</keyword>
<dbReference type="InterPro" id="IPR029058">
    <property type="entry name" value="AB_hydrolase_fold"/>
</dbReference>
<dbReference type="GO" id="GO:0004806">
    <property type="term" value="F:triacylglycerol lipase activity"/>
    <property type="evidence" value="ECO:0007669"/>
    <property type="project" value="InterPro"/>
</dbReference>
<dbReference type="PROSITE" id="PS51257">
    <property type="entry name" value="PROKAR_LIPOPROTEIN"/>
    <property type="match status" value="1"/>
</dbReference>
<proteinExistence type="predicted"/>
<gene>
    <name evidence="1" type="ORF">SAMN05660236_5350</name>
</gene>
<dbReference type="AlphaFoldDB" id="A0A1T5MH26"/>
<dbReference type="PANTHER" id="PTHR34853:SF1">
    <property type="entry name" value="LIPASE 5"/>
    <property type="match status" value="1"/>
</dbReference>
<dbReference type="SUPFAM" id="SSF53474">
    <property type="entry name" value="alpha/beta-Hydrolases"/>
    <property type="match status" value="1"/>
</dbReference>
<evidence type="ECO:0000313" key="1">
    <source>
        <dbReference type="EMBL" id="SKC87179.1"/>
    </source>
</evidence>